<proteinExistence type="inferred from homology"/>
<evidence type="ECO:0000256" key="1">
    <source>
        <dbReference type="ARBA" id="ARBA00008324"/>
    </source>
</evidence>
<evidence type="ECO:0000313" key="4">
    <source>
        <dbReference type="EMBL" id="MBB6561420.1"/>
    </source>
</evidence>
<dbReference type="EC" id="3.1.2.-" evidence="4"/>
<name>A0A7X0UBC6_9BURK</name>
<evidence type="ECO:0000313" key="5">
    <source>
        <dbReference type="Proteomes" id="UP000575083"/>
    </source>
</evidence>
<dbReference type="PANTHER" id="PTHR42856">
    <property type="entry name" value="ACYL-COENZYME A THIOESTERASE PAAI"/>
    <property type="match status" value="1"/>
</dbReference>
<dbReference type="RefSeq" id="WP_184860436.1">
    <property type="nucleotide sequence ID" value="NZ_JACHLK010000008.1"/>
</dbReference>
<dbReference type="InterPro" id="IPR029069">
    <property type="entry name" value="HotDog_dom_sf"/>
</dbReference>
<dbReference type="GO" id="GO:0016289">
    <property type="term" value="F:acyl-CoA hydrolase activity"/>
    <property type="evidence" value="ECO:0007669"/>
    <property type="project" value="UniProtKB-ARBA"/>
</dbReference>
<dbReference type="NCBIfam" id="TIGR00369">
    <property type="entry name" value="unchar_dom_1"/>
    <property type="match status" value="1"/>
</dbReference>
<evidence type="ECO:0000256" key="2">
    <source>
        <dbReference type="ARBA" id="ARBA00022801"/>
    </source>
</evidence>
<dbReference type="PANTHER" id="PTHR42856:SF1">
    <property type="entry name" value="ACYL-COENZYME A THIOESTERASE PAAI"/>
    <property type="match status" value="1"/>
</dbReference>
<dbReference type="SUPFAM" id="SSF54637">
    <property type="entry name" value="Thioesterase/thiol ester dehydrase-isomerase"/>
    <property type="match status" value="1"/>
</dbReference>
<organism evidence="4 5">
    <name type="scientific">Acidovorax soli</name>
    <dbReference type="NCBI Taxonomy" id="592050"/>
    <lineage>
        <taxon>Bacteria</taxon>
        <taxon>Pseudomonadati</taxon>
        <taxon>Pseudomonadota</taxon>
        <taxon>Betaproteobacteria</taxon>
        <taxon>Burkholderiales</taxon>
        <taxon>Comamonadaceae</taxon>
        <taxon>Acidovorax</taxon>
    </lineage>
</organism>
<dbReference type="AlphaFoldDB" id="A0A7X0UBC6"/>
<dbReference type="CDD" id="cd03443">
    <property type="entry name" value="PaaI_thioesterase"/>
    <property type="match status" value="1"/>
</dbReference>
<protein>
    <submittedName>
        <fullName evidence="4">Acyl-CoA thioesterase</fullName>
        <ecNumber evidence="4">3.1.2.-</ecNumber>
    </submittedName>
</protein>
<dbReference type="InterPro" id="IPR006683">
    <property type="entry name" value="Thioestr_dom"/>
</dbReference>
<dbReference type="InterPro" id="IPR011973">
    <property type="entry name" value="PaaD"/>
</dbReference>
<dbReference type="InterPro" id="IPR003736">
    <property type="entry name" value="PAAI_dom"/>
</dbReference>
<dbReference type="Pfam" id="PF03061">
    <property type="entry name" value="4HBT"/>
    <property type="match status" value="1"/>
</dbReference>
<accession>A0A7X0UBC6</accession>
<dbReference type="Gene3D" id="3.10.129.10">
    <property type="entry name" value="Hotdog Thioesterase"/>
    <property type="match status" value="1"/>
</dbReference>
<dbReference type="InterPro" id="IPR052723">
    <property type="entry name" value="Acyl-CoA_thioesterase_PaaI"/>
</dbReference>
<dbReference type="FunFam" id="3.10.129.10:FF:000022">
    <property type="entry name" value="Phenylacetic acid degradation protein"/>
    <property type="match status" value="1"/>
</dbReference>
<dbReference type="EMBL" id="JACHLK010000008">
    <property type="protein sequence ID" value="MBB6561420.1"/>
    <property type="molecule type" value="Genomic_DNA"/>
</dbReference>
<sequence length="154" mass="16218">MDSTTASMDPQAIAEHVRTGMLANDRATQGLGIAITAIAPGRATLQMTVRADMLNGFDICHGGFITTLADSAFAFSCNARNDMTVASGLSIDFLAPAREGDRLTAVATEVSLAGRTGVYDVNVHNQRGEAIAVFRGRSYCMKGKHTVPLADAAR</sequence>
<dbReference type="Proteomes" id="UP000575083">
    <property type="component" value="Unassembled WGS sequence"/>
</dbReference>
<dbReference type="NCBIfam" id="TIGR02286">
    <property type="entry name" value="PaaD"/>
    <property type="match status" value="1"/>
</dbReference>
<evidence type="ECO:0000259" key="3">
    <source>
        <dbReference type="Pfam" id="PF03061"/>
    </source>
</evidence>
<reference evidence="4 5" key="1">
    <citation type="submission" date="2020-08" db="EMBL/GenBank/DDBJ databases">
        <title>Functional genomics of gut bacteria from endangered species of beetles.</title>
        <authorList>
            <person name="Carlos-Shanley C."/>
        </authorList>
    </citation>
    <scope>NUCLEOTIDE SEQUENCE [LARGE SCALE GENOMIC DNA]</scope>
    <source>
        <strain evidence="4 5">S00198</strain>
    </source>
</reference>
<comment type="similarity">
    <text evidence="1">Belongs to the thioesterase PaaI family.</text>
</comment>
<keyword evidence="2 4" id="KW-0378">Hydrolase</keyword>
<keyword evidence="5" id="KW-1185">Reference proteome</keyword>
<gene>
    <name evidence="4" type="ORF">HNP48_004113</name>
</gene>
<comment type="caution">
    <text evidence="4">The sequence shown here is derived from an EMBL/GenBank/DDBJ whole genome shotgun (WGS) entry which is preliminary data.</text>
</comment>
<feature type="domain" description="Thioesterase" evidence="3">
    <location>
        <begin position="59"/>
        <end position="130"/>
    </location>
</feature>